<sequence length="387" mass="41428">MVHKRIRTIDEVQRVENSHLPKVQSNPPQPPQKCPPPNPSSPQQQSHPNESLLLEAETSARARLSKTPINDLPHIAAWREAYKSFGAKPNKTRNSLEALTRRVEAGEDLDKYTGAPKLIRSTGKEPFEANSKGEKVTEFADVGEDTKRVLFILDVLDPVTEGEVRAAGEELVEPFGDDGVHFGGLLLCYPVGGVDLGFLQVLALLPHVCHDLGVVGGGAGGVVCGVDLLGCISHILVDPLSGMDGREIRGTYKQHRELKVAIVLPVLQSVSAVAAVVHVPSIRGPETGLLHRSDKFVECVLGIVDGVLERDVPVLGIRLLGAAHPAAVLDDLCQCAGLSNTRRVALDAGSTQEGWNVGIEKSRCFLEVGLVELLGTQRPAAAMQCSG</sequence>
<accession>A0ACA9LHU3</accession>
<dbReference type="Proteomes" id="UP000789860">
    <property type="component" value="Unassembled WGS sequence"/>
</dbReference>
<comment type="caution">
    <text evidence="1">The sequence shown here is derived from an EMBL/GenBank/DDBJ whole genome shotgun (WGS) entry which is preliminary data.</text>
</comment>
<dbReference type="EMBL" id="CAJVPM010005510">
    <property type="protein sequence ID" value="CAG8524999.1"/>
    <property type="molecule type" value="Genomic_DNA"/>
</dbReference>
<organism evidence="1 2">
    <name type="scientific">Scutellospora calospora</name>
    <dbReference type="NCBI Taxonomy" id="85575"/>
    <lineage>
        <taxon>Eukaryota</taxon>
        <taxon>Fungi</taxon>
        <taxon>Fungi incertae sedis</taxon>
        <taxon>Mucoromycota</taxon>
        <taxon>Glomeromycotina</taxon>
        <taxon>Glomeromycetes</taxon>
        <taxon>Diversisporales</taxon>
        <taxon>Gigasporaceae</taxon>
        <taxon>Scutellospora</taxon>
    </lineage>
</organism>
<protein>
    <submittedName>
        <fullName evidence="1">5218_t:CDS:1</fullName>
    </submittedName>
</protein>
<gene>
    <name evidence="1" type="ORF">SCALOS_LOCUS4225</name>
</gene>
<name>A0ACA9LHU3_9GLOM</name>
<evidence type="ECO:0000313" key="1">
    <source>
        <dbReference type="EMBL" id="CAG8524999.1"/>
    </source>
</evidence>
<keyword evidence="2" id="KW-1185">Reference proteome</keyword>
<evidence type="ECO:0000313" key="2">
    <source>
        <dbReference type="Proteomes" id="UP000789860"/>
    </source>
</evidence>
<reference evidence="1" key="1">
    <citation type="submission" date="2021-06" db="EMBL/GenBank/DDBJ databases">
        <authorList>
            <person name="Kallberg Y."/>
            <person name="Tangrot J."/>
            <person name="Rosling A."/>
        </authorList>
    </citation>
    <scope>NUCLEOTIDE SEQUENCE</scope>
    <source>
        <strain evidence="1">AU212A</strain>
    </source>
</reference>
<proteinExistence type="predicted"/>